<evidence type="ECO:0000313" key="2">
    <source>
        <dbReference type="Proteomes" id="UP000032726"/>
    </source>
</evidence>
<dbReference type="Proteomes" id="UP000032726">
    <property type="component" value="Chromosome"/>
</dbReference>
<dbReference type="OrthoDB" id="1179773at2"/>
<keyword evidence="2" id="KW-1185">Reference proteome</keyword>
<dbReference type="KEGG" id="mlt:VC82_567"/>
<name>A0A0D5YPK1_9FLAO</name>
<dbReference type="AlphaFoldDB" id="A0A0D5YPK1"/>
<dbReference type="HOGENOM" id="CLU_2601897_0_0_10"/>
<dbReference type="EMBL" id="CP011071">
    <property type="protein sequence ID" value="AKA34240.1"/>
    <property type="molecule type" value="Genomic_DNA"/>
</dbReference>
<protein>
    <submittedName>
        <fullName evidence="1">Uncharacterized protein</fullName>
    </submittedName>
</protein>
<accession>A0A0D5YPK1</accession>
<organism evidence="1 2">
    <name type="scientific">Flagellimonas lutaonensis</name>
    <dbReference type="NCBI Taxonomy" id="516051"/>
    <lineage>
        <taxon>Bacteria</taxon>
        <taxon>Pseudomonadati</taxon>
        <taxon>Bacteroidota</taxon>
        <taxon>Flavobacteriia</taxon>
        <taxon>Flavobacteriales</taxon>
        <taxon>Flavobacteriaceae</taxon>
        <taxon>Flagellimonas</taxon>
    </lineage>
</organism>
<evidence type="ECO:0000313" key="1">
    <source>
        <dbReference type="EMBL" id="AKA34240.1"/>
    </source>
</evidence>
<dbReference type="STRING" id="516051.VC82_567"/>
<sequence>MKAMAKIRDLKSNEAKQLIVRNLNRILDFCILDIDIERGTLYFIYATPLTLEKAKRELRCIGHPMDYCILQKSISKKHDESSLKA</sequence>
<reference evidence="1 2" key="1">
    <citation type="submission" date="2015-03" db="EMBL/GenBank/DDBJ databases">
        <title>Complete genome sequence of Muricauda lutaonensis CC-HSB-11T, isolated from a coastal hot spring.</title>
        <authorList>
            <person name="Kim K.M."/>
        </authorList>
    </citation>
    <scope>NUCLEOTIDE SEQUENCE [LARGE SCALE GENOMIC DNA]</scope>
    <source>
        <strain evidence="1 2">CC-HSB-11</strain>
    </source>
</reference>
<proteinExistence type="predicted"/>
<gene>
    <name evidence="1" type="ORF">VC82_567</name>
</gene>